<gene>
    <name evidence="2" type="ORF">ACFPK0_07445</name>
</gene>
<name>A0ABW0JVY2_9GAMM</name>
<feature type="signal peptide" evidence="1">
    <location>
        <begin position="1"/>
        <end position="36"/>
    </location>
</feature>
<feature type="chain" id="PRO_5046950228" description="Lipoprotein" evidence="1">
    <location>
        <begin position="37"/>
        <end position="222"/>
    </location>
</feature>
<keyword evidence="3" id="KW-1185">Reference proteome</keyword>
<protein>
    <recommendedName>
        <fullName evidence="4">Lipoprotein</fullName>
    </recommendedName>
</protein>
<dbReference type="RefSeq" id="WP_377339462.1">
    <property type="nucleotide sequence ID" value="NZ_JALBWS010000014.1"/>
</dbReference>
<comment type="caution">
    <text evidence="2">The sequence shown here is derived from an EMBL/GenBank/DDBJ whole genome shotgun (WGS) entry which is preliminary data.</text>
</comment>
<evidence type="ECO:0000313" key="2">
    <source>
        <dbReference type="EMBL" id="MFC5439841.1"/>
    </source>
</evidence>
<dbReference type="Proteomes" id="UP001596018">
    <property type="component" value="Unassembled WGS sequence"/>
</dbReference>
<reference evidence="3" key="1">
    <citation type="journal article" date="2019" name="Int. J. Syst. Evol. Microbiol.">
        <title>The Global Catalogue of Microorganisms (GCM) 10K type strain sequencing project: providing services to taxonomists for standard genome sequencing and annotation.</title>
        <authorList>
            <consortium name="The Broad Institute Genomics Platform"/>
            <consortium name="The Broad Institute Genome Sequencing Center for Infectious Disease"/>
            <person name="Wu L."/>
            <person name="Ma J."/>
        </authorList>
    </citation>
    <scope>NUCLEOTIDE SEQUENCE [LARGE SCALE GENOMIC DNA]</scope>
    <source>
        <strain evidence="3">KACC 12822</strain>
    </source>
</reference>
<evidence type="ECO:0000313" key="3">
    <source>
        <dbReference type="Proteomes" id="UP001596018"/>
    </source>
</evidence>
<sequence>MIPFHGHQSPRCRSTIRFGKLVTACGVCLAALACTASPTGTSSTKNIPDDLRAFVAPSDTLLAYKFADLYGDATTAAVIIIRHKTSEKSDYDFDNNPCDLMVLRRKNGKLVEVDHSTKAVDCTYNDVARNAPAMSLNDNLSASPANIVYVNQKDKGGSSFQFSWSKDKSTWYLQRATASNPAGNSVATVGAAYPTDFAWTPMSSVDPDAIAEILENQGKTTE</sequence>
<keyword evidence="1" id="KW-0732">Signal</keyword>
<proteinExistence type="predicted"/>
<evidence type="ECO:0008006" key="4">
    <source>
        <dbReference type="Google" id="ProtNLM"/>
    </source>
</evidence>
<organism evidence="2 3">
    <name type="scientific">Rhodanobacter ginsenosidimutans</name>
    <dbReference type="NCBI Taxonomy" id="490571"/>
    <lineage>
        <taxon>Bacteria</taxon>
        <taxon>Pseudomonadati</taxon>
        <taxon>Pseudomonadota</taxon>
        <taxon>Gammaproteobacteria</taxon>
        <taxon>Lysobacterales</taxon>
        <taxon>Rhodanobacteraceae</taxon>
        <taxon>Rhodanobacter</taxon>
    </lineage>
</organism>
<evidence type="ECO:0000256" key="1">
    <source>
        <dbReference type="SAM" id="SignalP"/>
    </source>
</evidence>
<accession>A0ABW0JVY2</accession>
<dbReference type="EMBL" id="JBHSMM010000001">
    <property type="protein sequence ID" value="MFC5439841.1"/>
    <property type="molecule type" value="Genomic_DNA"/>
</dbReference>